<feature type="compositionally biased region" description="Low complexity" evidence="1">
    <location>
        <begin position="96"/>
        <end position="106"/>
    </location>
</feature>
<gene>
    <name evidence="2" type="ORF">D910_09376</name>
</gene>
<dbReference type="EMBL" id="KB632309">
    <property type="protein sequence ID" value="ERL92054.1"/>
    <property type="molecule type" value="Genomic_DNA"/>
</dbReference>
<dbReference type="OrthoDB" id="283575at2759"/>
<evidence type="ECO:0000256" key="1">
    <source>
        <dbReference type="SAM" id="MobiDB-lite"/>
    </source>
</evidence>
<feature type="compositionally biased region" description="Polar residues" evidence="1">
    <location>
        <begin position="117"/>
        <end position="138"/>
    </location>
</feature>
<dbReference type="STRING" id="77166.U4UDK4"/>
<reference evidence="2 3" key="1">
    <citation type="journal article" date="2013" name="Genome Biol.">
        <title>Draft genome of the mountain pine beetle, Dendroctonus ponderosae Hopkins, a major forest pest.</title>
        <authorList>
            <person name="Keeling C.I."/>
            <person name="Yuen M.M."/>
            <person name="Liao N.Y."/>
            <person name="Docking T.R."/>
            <person name="Chan S.K."/>
            <person name="Taylor G.A."/>
            <person name="Palmquist D.L."/>
            <person name="Jackman S.D."/>
            <person name="Nguyen A."/>
            <person name="Li M."/>
            <person name="Henderson H."/>
            <person name="Janes J.K."/>
            <person name="Zhao Y."/>
            <person name="Pandoh P."/>
            <person name="Moore R."/>
            <person name="Sperling F.A."/>
            <person name="Huber D.P."/>
            <person name="Birol I."/>
            <person name="Jones S.J."/>
            <person name="Bohlmann J."/>
        </authorList>
    </citation>
    <scope>NUCLEOTIDE SEQUENCE</scope>
</reference>
<feature type="region of interest" description="Disordered" evidence="1">
    <location>
        <begin position="59"/>
        <end position="138"/>
    </location>
</feature>
<sequence>MERLPRDIACERLHNDIVRLLDEHVPRSPQMVNVVANNQMLSKYPSPTGHMLQQPTVIVSKRQKSKRPSKNAGPTSPQEGAEASLGGSIKRKASVKRNNNNNSKKSTQQMSEVPPQSADSIGSSPVESPMTNLPSPYDTTTLYSNMGLTLESLMAAQLRRRGKKHAAVRHRQLRGAKLDFSAGLDDAAEAVAEHPQPTLLEPESSAFGPEQHVFVTARLQRVPFAGQNAPISAHQPHSHSGDAGRNPAEAWGRASSPDSAHGLRFQPDGD</sequence>
<accession>U4UDK4</accession>
<evidence type="ECO:0000313" key="3">
    <source>
        <dbReference type="Proteomes" id="UP000030742"/>
    </source>
</evidence>
<protein>
    <submittedName>
        <fullName evidence="2">Uncharacterized protein</fullName>
    </submittedName>
</protein>
<proteinExistence type="predicted"/>
<organism evidence="2 3">
    <name type="scientific">Dendroctonus ponderosae</name>
    <name type="common">Mountain pine beetle</name>
    <dbReference type="NCBI Taxonomy" id="77166"/>
    <lineage>
        <taxon>Eukaryota</taxon>
        <taxon>Metazoa</taxon>
        <taxon>Ecdysozoa</taxon>
        <taxon>Arthropoda</taxon>
        <taxon>Hexapoda</taxon>
        <taxon>Insecta</taxon>
        <taxon>Pterygota</taxon>
        <taxon>Neoptera</taxon>
        <taxon>Endopterygota</taxon>
        <taxon>Coleoptera</taxon>
        <taxon>Polyphaga</taxon>
        <taxon>Cucujiformia</taxon>
        <taxon>Curculionidae</taxon>
        <taxon>Scolytinae</taxon>
        <taxon>Dendroctonus</taxon>
    </lineage>
</organism>
<dbReference type="Proteomes" id="UP000030742">
    <property type="component" value="Unassembled WGS sequence"/>
</dbReference>
<feature type="region of interest" description="Disordered" evidence="1">
    <location>
        <begin position="227"/>
        <end position="270"/>
    </location>
</feature>
<name>U4UDK4_DENPD</name>
<dbReference type="AlphaFoldDB" id="U4UDK4"/>
<evidence type="ECO:0000313" key="2">
    <source>
        <dbReference type="EMBL" id="ERL92054.1"/>
    </source>
</evidence>